<keyword evidence="6 7" id="KW-0472">Membrane</keyword>
<evidence type="ECO:0000256" key="4">
    <source>
        <dbReference type="ARBA" id="ARBA00022692"/>
    </source>
</evidence>
<feature type="transmembrane region" description="Helical" evidence="7">
    <location>
        <begin position="131"/>
        <end position="150"/>
    </location>
</feature>
<dbReference type="RefSeq" id="WP_014809809.1">
    <property type="nucleotide sequence ID" value="NC_018025.1"/>
</dbReference>
<feature type="transmembrane region" description="Helical" evidence="7">
    <location>
        <begin position="93"/>
        <end position="119"/>
    </location>
</feature>
<feature type="transmembrane region" description="Helical" evidence="7">
    <location>
        <begin position="54"/>
        <end position="73"/>
    </location>
</feature>
<feature type="transmembrane region" description="Helical" evidence="7">
    <location>
        <begin position="286"/>
        <end position="312"/>
    </location>
</feature>
<feature type="transmembrane region" description="Helical" evidence="7">
    <location>
        <begin position="170"/>
        <end position="188"/>
    </location>
</feature>
<sequence>MTRPKDLVYAVDEVPPPIKLGALGLQLVSVLAIYLVLVVIVVREAGASEEAAQQAVSLGMIALGAGAVFQGLWRGPVGSGYLAPPVLSAVYLHSSIVAAKIGGLPLVCGMTIVAGGFEAILSRLLLRFRRYFPPVVSGLIVLAVGIELGLVGAEKLLVVEPGVSAEYFRVHLAIATLTVSVMVGLSVWGKGMFRLLCTLIGILVGLIAAIAAGHINHADVARIWAAPIFAIPSLSHISYSFHFSLVVPFLFAGLAAGLRVIGVIMTCQRLNDADWKRPEMKSIKGGVLADGIGCAVSGLIGGIGLSAAPSAVGISKATGATSRYIALAIGFWFAAFACFPKVSAIFLALPISVVGAGLVFTGSFMIVGGMNIITMQAIDIRKTFIIGISLPLALTQKVLPHYFATFPSWAQPMTGSLLTIATASGILLNLLFTIGMRRRESISVKLDETSLQEVTSMIQKSGKKWGSRADMTQRVAAMAAEVFGLLQERALADGPVTFSASFDEYSFVLDVTYKGTLLHLPPDRPLPHDLVEELPFSIGLSGFLQDIYPDRVESKAKDSVCSVRLEFQY</sequence>
<comment type="subcellular location">
    <subcellularLocation>
        <location evidence="1">Membrane</location>
        <topology evidence="1">Multi-pass membrane protein</topology>
    </subcellularLocation>
</comment>
<feature type="transmembrane region" description="Helical" evidence="7">
    <location>
        <begin position="415"/>
        <end position="436"/>
    </location>
</feature>
<comment type="similarity">
    <text evidence="2">Belongs to the nucleobase:cation symporter-2 (NCS2) (TC 2.A.40) family.</text>
</comment>
<feature type="transmembrane region" description="Helical" evidence="7">
    <location>
        <begin position="195"/>
        <end position="215"/>
    </location>
</feature>
<evidence type="ECO:0000256" key="6">
    <source>
        <dbReference type="ARBA" id="ARBA00023136"/>
    </source>
</evidence>
<keyword evidence="3" id="KW-0813">Transport</keyword>
<gene>
    <name evidence="8" type="ordered locus">Desti_1959</name>
</gene>
<feature type="transmembrane region" description="Helical" evidence="7">
    <location>
        <begin position="353"/>
        <end position="372"/>
    </location>
</feature>
<dbReference type="EMBL" id="CP003360">
    <property type="protein sequence ID" value="AFM24665.1"/>
    <property type="molecule type" value="Genomic_DNA"/>
</dbReference>
<evidence type="ECO:0000256" key="3">
    <source>
        <dbReference type="ARBA" id="ARBA00022448"/>
    </source>
</evidence>
<feature type="transmembrane region" description="Helical" evidence="7">
    <location>
        <begin position="324"/>
        <end position="347"/>
    </location>
</feature>
<evidence type="ECO:0000256" key="1">
    <source>
        <dbReference type="ARBA" id="ARBA00004141"/>
    </source>
</evidence>
<dbReference type="Proteomes" id="UP000006055">
    <property type="component" value="Chromosome"/>
</dbReference>
<evidence type="ECO:0000256" key="5">
    <source>
        <dbReference type="ARBA" id="ARBA00022989"/>
    </source>
</evidence>
<dbReference type="AlphaFoldDB" id="I4C524"/>
<dbReference type="OrthoDB" id="9805749at2"/>
<keyword evidence="5 7" id="KW-1133">Transmembrane helix</keyword>
<feature type="transmembrane region" description="Helical" evidence="7">
    <location>
        <begin position="20"/>
        <end position="42"/>
    </location>
</feature>
<evidence type="ECO:0000313" key="9">
    <source>
        <dbReference type="Proteomes" id="UP000006055"/>
    </source>
</evidence>
<accession>I4C524</accession>
<dbReference type="InterPro" id="IPR006043">
    <property type="entry name" value="NCS2"/>
</dbReference>
<protein>
    <submittedName>
        <fullName evidence="8">Xanthine/uracil permease</fullName>
    </submittedName>
</protein>
<evidence type="ECO:0000313" key="8">
    <source>
        <dbReference type="EMBL" id="AFM24665.1"/>
    </source>
</evidence>
<reference evidence="9" key="1">
    <citation type="submission" date="2012-06" db="EMBL/GenBank/DDBJ databases">
        <title>Complete sequence of chromosome of Desulfomonile tiedjei DSM 6799.</title>
        <authorList>
            <person name="Lucas S."/>
            <person name="Copeland A."/>
            <person name="Lapidus A."/>
            <person name="Glavina del Rio T."/>
            <person name="Dalin E."/>
            <person name="Tice H."/>
            <person name="Bruce D."/>
            <person name="Goodwin L."/>
            <person name="Pitluck S."/>
            <person name="Peters L."/>
            <person name="Ovchinnikova G."/>
            <person name="Zeytun A."/>
            <person name="Lu M."/>
            <person name="Kyrpides N."/>
            <person name="Mavromatis K."/>
            <person name="Ivanova N."/>
            <person name="Brettin T."/>
            <person name="Detter J.C."/>
            <person name="Han C."/>
            <person name="Larimer F."/>
            <person name="Land M."/>
            <person name="Hauser L."/>
            <person name="Markowitz V."/>
            <person name="Cheng J.-F."/>
            <person name="Hugenholtz P."/>
            <person name="Woyke T."/>
            <person name="Wu D."/>
            <person name="Spring S."/>
            <person name="Schroeder M."/>
            <person name="Brambilla E."/>
            <person name="Klenk H.-P."/>
            <person name="Eisen J.A."/>
        </authorList>
    </citation>
    <scope>NUCLEOTIDE SEQUENCE [LARGE SCALE GENOMIC DNA]</scope>
    <source>
        <strain evidence="9">ATCC 49306 / DSM 6799 / DCB-1</strain>
    </source>
</reference>
<dbReference type="STRING" id="706587.Desti_1959"/>
<keyword evidence="4 7" id="KW-0812">Transmembrane</keyword>
<keyword evidence="9" id="KW-1185">Reference proteome</keyword>
<dbReference type="eggNOG" id="COG2233">
    <property type="taxonomic scope" value="Bacteria"/>
</dbReference>
<dbReference type="GO" id="GO:0005886">
    <property type="term" value="C:plasma membrane"/>
    <property type="evidence" value="ECO:0007669"/>
    <property type="project" value="TreeGrafter"/>
</dbReference>
<evidence type="ECO:0000256" key="2">
    <source>
        <dbReference type="ARBA" id="ARBA00008821"/>
    </source>
</evidence>
<dbReference type="PANTHER" id="PTHR42810:SF4">
    <property type="entry name" value="URIC ACID TRANSPORTER UACT"/>
    <property type="match status" value="1"/>
</dbReference>
<dbReference type="GO" id="GO:0042907">
    <property type="term" value="F:xanthine transmembrane transporter activity"/>
    <property type="evidence" value="ECO:0007669"/>
    <property type="project" value="TreeGrafter"/>
</dbReference>
<dbReference type="PANTHER" id="PTHR42810">
    <property type="entry name" value="PURINE PERMEASE C1399.01C-RELATED"/>
    <property type="match status" value="1"/>
</dbReference>
<organism evidence="8 9">
    <name type="scientific">Desulfomonile tiedjei (strain ATCC 49306 / DSM 6799 / DCB-1)</name>
    <dbReference type="NCBI Taxonomy" id="706587"/>
    <lineage>
        <taxon>Bacteria</taxon>
        <taxon>Pseudomonadati</taxon>
        <taxon>Thermodesulfobacteriota</taxon>
        <taxon>Desulfomonilia</taxon>
        <taxon>Desulfomonilales</taxon>
        <taxon>Desulfomonilaceae</taxon>
        <taxon>Desulfomonile</taxon>
    </lineage>
</organism>
<dbReference type="Pfam" id="PF00860">
    <property type="entry name" value="Xan_ur_permease"/>
    <property type="match status" value="1"/>
</dbReference>
<dbReference type="HOGENOM" id="CLU_017959_8_3_7"/>
<dbReference type="KEGG" id="dti:Desti_1959"/>
<name>I4C524_DESTA</name>
<evidence type="ECO:0000256" key="7">
    <source>
        <dbReference type="SAM" id="Phobius"/>
    </source>
</evidence>
<feature type="transmembrane region" description="Helical" evidence="7">
    <location>
        <begin position="246"/>
        <end position="266"/>
    </location>
</feature>
<proteinExistence type="inferred from homology"/>